<feature type="active site" evidence="5">
    <location>
        <position position="108"/>
    </location>
</feature>
<feature type="site" description="Interaction with DNA substrate" evidence="7">
    <location>
        <position position="245"/>
    </location>
</feature>
<feature type="binding site" evidence="6">
    <location>
        <position position="150"/>
    </location>
    <ligand>
        <name>Mg(2+)</name>
        <dbReference type="ChEBI" id="CHEBI:18420"/>
        <label>1</label>
    </ligand>
</feature>
<feature type="binding site" evidence="6">
    <location>
        <position position="7"/>
    </location>
    <ligand>
        <name>Mg(2+)</name>
        <dbReference type="ChEBI" id="CHEBI:18420"/>
        <label>1</label>
    </ligand>
</feature>
<dbReference type="RefSeq" id="WP_106567806.1">
    <property type="nucleotide sequence ID" value="NZ_JAUVYL010000027.1"/>
</dbReference>
<dbReference type="PROSITE" id="PS00726">
    <property type="entry name" value="AP_NUCLEASE_F1_1"/>
    <property type="match status" value="1"/>
</dbReference>
<keyword evidence="2 6" id="KW-0479">Metal-binding</keyword>
<feature type="binding site" evidence="6">
    <location>
        <position position="244"/>
    </location>
    <ligand>
        <name>Mg(2+)</name>
        <dbReference type="ChEBI" id="CHEBI:18420"/>
        <label>1</label>
    </ligand>
</feature>
<dbReference type="InterPro" id="IPR036691">
    <property type="entry name" value="Endo/exonu/phosph_ase_sf"/>
</dbReference>
<evidence type="ECO:0000256" key="4">
    <source>
        <dbReference type="ARBA" id="ARBA00022842"/>
    </source>
</evidence>
<feature type="domain" description="Endonuclease/exonuclease/phosphatase" evidence="8">
    <location>
        <begin position="4"/>
        <end position="229"/>
    </location>
</feature>
<dbReference type="FunFam" id="3.60.10.10:FF:000026">
    <property type="entry name" value="Exodeoxyribonuclease III"/>
    <property type="match status" value="1"/>
</dbReference>
<evidence type="ECO:0000256" key="5">
    <source>
        <dbReference type="PIRSR" id="PIRSR604808-1"/>
    </source>
</evidence>
<feature type="binding site" evidence="6">
    <location>
        <position position="35"/>
    </location>
    <ligand>
        <name>Mg(2+)</name>
        <dbReference type="ChEBI" id="CHEBI:18420"/>
        <label>1</label>
    </ligand>
</feature>
<dbReference type="GO" id="GO:0006284">
    <property type="term" value="P:base-excision repair"/>
    <property type="evidence" value="ECO:0007669"/>
    <property type="project" value="TreeGrafter"/>
</dbReference>
<feature type="active site" description="Proton donor/acceptor" evidence="5">
    <location>
        <position position="148"/>
    </location>
</feature>
<feature type="active site" description="Proton acceptor" evidence="5">
    <location>
        <position position="245"/>
    </location>
</feature>
<dbReference type="PANTHER" id="PTHR22748">
    <property type="entry name" value="AP ENDONUCLEASE"/>
    <property type="match status" value="1"/>
</dbReference>
<feature type="site" description="Important for catalytic activity" evidence="7">
    <location>
        <position position="219"/>
    </location>
</feature>
<feature type="binding site" evidence="6">
    <location>
        <position position="148"/>
    </location>
    <ligand>
        <name>Mg(2+)</name>
        <dbReference type="ChEBI" id="CHEBI:18420"/>
        <label>1</label>
    </ligand>
</feature>
<reference evidence="9 10" key="1">
    <citation type="submission" date="2018-03" db="EMBL/GenBank/DDBJ databases">
        <title>Genomic Encyclopedia of Archaeal and Bacterial Type Strains, Phase II (KMG-II): from individual species to whole genera.</title>
        <authorList>
            <person name="Goeker M."/>
        </authorList>
    </citation>
    <scope>NUCLEOTIDE SEQUENCE [LARGE SCALE GENOMIC DNA]</scope>
    <source>
        <strain evidence="9 10">DSM 28057</strain>
    </source>
</reference>
<dbReference type="InterPro" id="IPR004808">
    <property type="entry name" value="AP_endonuc_1"/>
</dbReference>
<dbReference type="EMBL" id="PYGF01000007">
    <property type="protein sequence ID" value="PSL03426.1"/>
    <property type="molecule type" value="Genomic_DNA"/>
</dbReference>
<dbReference type="GO" id="GO:0003677">
    <property type="term" value="F:DNA binding"/>
    <property type="evidence" value="ECO:0007669"/>
    <property type="project" value="InterPro"/>
</dbReference>
<dbReference type="CDD" id="cd10281">
    <property type="entry name" value="Nape_like_AP-endo"/>
    <property type="match status" value="1"/>
</dbReference>
<name>A0A2P8E1T8_9BACT</name>
<evidence type="ECO:0000313" key="9">
    <source>
        <dbReference type="EMBL" id="PSL03426.1"/>
    </source>
</evidence>
<dbReference type="PROSITE" id="PS51435">
    <property type="entry name" value="AP_NUCLEASE_F1_4"/>
    <property type="match status" value="1"/>
</dbReference>
<organism evidence="9 10">
    <name type="scientific">Cecembia rubra</name>
    <dbReference type="NCBI Taxonomy" id="1485585"/>
    <lineage>
        <taxon>Bacteria</taxon>
        <taxon>Pseudomonadati</taxon>
        <taxon>Bacteroidota</taxon>
        <taxon>Cytophagia</taxon>
        <taxon>Cytophagales</taxon>
        <taxon>Cyclobacteriaceae</taxon>
        <taxon>Cecembia</taxon>
    </lineage>
</organism>
<evidence type="ECO:0000256" key="3">
    <source>
        <dbReference type="ARBA" id="ARBA00022801"/>
    </source>
</evidence>
<evidence type="ECO:0000256" key="2">
    <source>
        <dbReference type="ARBA" id="ARBA00022723"/>
    </source>
</evidence>
<comment type="similarity">
    <text evidence="1">Belongs to the DNA repair enzymes AP/ExoA family.</text>
</comment>
<keyword evidence="6" id="KW-0464">Manganese</keyword>
<evidence type="ECO:0000256" key="1">
    <source>
        <dbReference type="ARBA" id="ARBA00007092"/>
    </source>
</evidence>
<dbReference type="GO" id="GO:0046872">
    <property type="term" value="F:metal ion binding"/>
    <property type="evidence" value="ECO:0007669"/>
    <property type="project" value="UniProtKB-KW"/>
</dbReference>
<dbReference type="OrthoDB" id="9803914at2"/>
<evidence type="ECO:0000256" key="6">
    <source>
        <dbReference type="PIRSR" id="PIRSR604808-2"/>
    </source>
</evidence>
<dbReference type="GO" id="GO:0003906">
    <property type="term" value="F:DNA-(apurinic or apyrimidinic site) endonuclease activity"/>
    <property type="evidence" value="ECO:0007669"/>
    <property type="project" value="TreeGrafter"/>
</dbReference>
<comment type="cofactor">
    <cofactor evidence="6">
        <name>Mg(2+)</name>
        <dbReference type="ChEBI" id="CHEBI:18420"/>
    </cofactor>
    <cofactor evidence="6">
        <name>Mn(2+)</name>
        <dbReference type="ChEBI" id="CHEBI:29035"/>
    </cofactor>
    <text evidence="6">Probably binds two magnesium or manganese ions per subunit.</text>
</comment>
<dbReference type="GO" id="GO:0008311">
    <property type="term" value="F:double-stranded DNA 3'-5' DNA exonuclease activity"/>
    <property type="evidence" value="ECO:0007669"/>
    <property type="project" value="TreeGrafter"/>
</dbReference>
<keyword evidence="3" id="KW-0378">Hydrolase</keyword>
<dbReference type="PANTHER" id="PTHR22748:SF6">
    <property type="entry name" value="DNA-(APURINIC OR APYRIMIDINIC SITE) ENDONUCLEASE"/>
    <property type="match status" value="1"/>
</dbReference>
<sequence length="258" mass="29793">MKIVSYNVNGIRAAMNKGFAEWLRDVDPDIIGLQEVKALENQIDKSIFEDLGYQVFWYPAVKKGYSGVAILSKEKPKHVAYGMGLQVYDDEGRIIRADYGDFSFISAYFPSGTTGDVRQDFKYQFLDDVYGFSQDLIKEFPNLILSGDYNICHKPIDIHNPVANKNSSGFLPEERAWMDKFTASGFDDSFRLFNQQAHQYTWWSYRAGSRAKNLGWRIDYHMSTSPMKEKIKNSVIYPDVHHSDHCPIMIEIDHKKEN</sequence>
<dbReference type="Proteomes" id="UP000240708">
    <property type="component" value="Unassembled WGS sequence"/>
</dbReference>
<evidence type="ECO:0000259" key="8">
    <source>
        <dbReference type="Pfam" id="PF03372"/>
    </source>
</evidence>
<dbReference type="Pfam" id="PF03372">
    <property type="entry name" value="Exo_endo_phos"/>
    <property type="match status" value="1"/>
</dbReference>
<dbReference type="GO" id="GO:0008081">
    <property type="term" value="F:phosphoric diester hydrolase activity"/>
    <property type="evidence" value="ECO:0007669"/>
    <property type="project" value="TreeGrafter"/>
</dbReference>
<dbReference type="InterPro" id="IPR005135">
    <property type="entry name" value="Endo/exonuclease/phosphatase"/>
</dbReference>
<dbReference type="NCBIfam" id="TIGR00633">
    <property type="entry name" value="xth"/>
    <property type="match status" value="1"/>
</dbReference>
<dbReference type="InterPro" id="IPR020847">
    <property type="entry name" value="AP_endonuclease_F1_BS"/>
</dbReference>
<protein>
    <submittedName>
        <fullName evidence="9">Exodeoxyribonuclease-3</fullName>
    </submittedName>
</protein>
<feature type="binding site" evidence="6">
    <location>
        <position position="245"/>
    </location>
    <ligand>
        <name>Mg(2+)</name>
        <dbReference type="ChEBI" id="CHEBI:18420"/>
        <label>1</label>
    </ligand>
</feature>
<keyword evidence="4 6" id="KW-0460">Magnesium</keyword>
<dbReference type="NCBIfam" id="TIGR00195">
    <property type="entry name" value="exoDNase_III"/>
    <property type="match status" value="1"/>
</dbReference>
<gene>
    <name evidence="9" type="ORF">CLV48_107144</name>
</gene>
<dbReference type="SUPFAM" id="SSF56219">
    <property type="entry name" value="DNase I-like"/>
    <property type="match status" value="1"/>
</dbReference>
<keyword evidence="10" id="KW-1185">Reference proteome</keyword>
<dbReference type="AlphaFoldDB" id="A0A2P8E1T8"/>
<feature type="site" description="Transition state stabilizer" evidence="7">
    <location>
        <position position="150"/>
    </location>
</feature>
<proteinExistence type="inferred from homology"/>
<evidence type="ECO:0000313" key="10">
    <source>
        <dbReference type="Proteomes" id="UP000240708"/>
    </source>
</evidence>
<evidence type="ECO:0000256" key="7">
    <source>
        <dbReference type="PIRSR" id="PIRSR604808-3"/>
    </source>
</evidence>
<comment type="caution">
    <text evidence="9">The sequence shown here is derived from an EMBL/GenBank/DDBJ whole genome shotgun (WGS) entry which is preliminary data.</text>
</comment>
<accession>A0A2P8E1T8</accession>
<dbReference type="Gene3D" id="3.60.10.10">
    <property type="entry name" value="Endonuclease/exonuclease/phosphatase"/>
    <property type="match status" value="1"/>
</dbReference>